<dbReference type="GeneID" id="6081232"/>
<feature type="domain" description="F-box" evidence="1">
    <location>
        <begin position="24"/>
        <end position="64"/>
    </location>
</feature>
<organism evidence="3">
    <name type="scientific">Laccaria bicolor (strain S238N-H82 / ATCC MYA-4686)</name>
    <name type="common">Bicoloured deceiver</name>
    <name type="synonym">Laccaria laccata var. bicolor</name>
    <dbReference type="NCBI Taxonomy" id="486041"/>
    <lineage>
        <taxon>Eukaryota</taxon>
        <taxon>Fungi</taxon>
        <taxon>Dikarya</taxon>
        <taxon>Basidiomycota</taxon>
        <taxon>Agaricomycotina</taxon>
        <taxon>Agaricomycetes</taxon>
        <taxon>Agaricomycetidae</taxon>
        <taxon>Agaricales</taxon>
        <taxon>Agaricineae</taxon>
        <taxon>Hydnangiaceae</taxon>
        <taxon>Laccaria</taxon>
    </lineage>
</organism>
<dbReference type="AlphaFoldDB" id="B0DNM2"/>
<dbReference type="SUPFAM" id="SSF81383">
    <property type="entry name" value="F-box domain"/>
    <property type="match status" value="1"/>
</dbReference>
<keyword evidence="3" id="KW-1185">Reference proteome</keyword>
<reference evidence="2 3" key="1">
    <citation type="journal article" date="2008" name="Nature">
        <title>The genome of Laccaria bicolor provides insights into mycorrhizal symbiosis.</title>
        <authorList>
            <person name="Martin F."/>
            <person name="Aerts A."/>
            <person name="Ahren D."/>
            <person name="Brun A."/>
            <person name="Danchin E.G.J."/>
            <person name="Duchaussoy F."/>
            <person name="Gibon J."/>
            <person name="Kohler A."/>
            <person name="Lindquist E."/>
            <person name="Pereda V."/>
            <person name="Salamov A."/>
            <person name="Shapiro H.J."/>
            <person name="Wuyts J."/>
            <person name="Blaudez D."/>
            <person name="Buee M."/>
            <person name="Brokstein P."/>
            <person name="Canbaeck B."/>
            <person name="Cohen D."/>
            <person name="Courty P.E."/>
            <person name="Coutinho P.M."/>
            <person name="Delaruelle C."/>
            <person name="Detter J.C."/>
            <person name="Deveau A."/>
            <person name="DiFazio S."/>
            <person name="Duplessis S."/>
            <person name="Fraissinet-Tachet L."/>
            <person name="Lucic E."/>
            <person name="Frey-Klett P."/>
            <person name="Fourrey C."/>
            <person name="Feussner I."/>
            <person name="Gay G."/>
            <person name="Grimwood J."/>
            <person name="Hoegger P.J."/>
            <person name="Jain P."/>
            <person name="Kilaru S."/>
            <person name="Labbe J."/>
            <person name="Lin Y.C."/>
            <person name="Legue V."/>
            <person name="Le Tacon F."/>
            <person name="Marmeisse R."/>
            <person name="Melayah D."/>
            <person name="Montanini B."/>
            <person name="Muratet M."/>
            <person name="Nehls U."/>
            <person name="Niculita-Hirzel H."/>
            <person name="Oudot-Le Secq M.P."/>
            <person name="Peter M."/>
            <person name="Quesneville H."/>
            <person name="Rajashekar B."/>
            <person name="Reich M."/>
            <person name="Rouhier N."/>
            <person name="Schmutz J."/>
            <person name="Yin T."/>
            <person name="Chalot M."/>
            <person name="Henrissat B."/>
            <person name="Kuees U."/>
            <person name="Lucas S."/>
            <person name="Van de Peer Y."/>
            <person name="Podila G.K."/>
            <person name="Polle A."/>
            <person name="Pukkila P.J."/>
            <person name="Richardson P.M."/>
            <person name="Rouze P."/>
            <person name="Sanders I.R."/>
            <person name="Stajich J.E."/>
            <person name="Tunlid A."/>
            <person name="Tuskan G."/>
            <person name="Grigoriev I.V."/>
        </authorList>
    </citation>
    <scope>NUCLEOTIDE SEQUENCE [LARGE SCALE GENOMIC DNA]</scope>
    <source>
        <strain evidence="3">S238N-H82 / ATCC MYA-4686</strain>
    </source>
</reference>
<protein>
    <submittedName>
        <fullName evidence="2">Predicted protein</fullName>
    </submittedName>
</protein>
<accession>B0DNM2</accession>
<evidence type="ECO:0000313" key="2">
    <source>
        <dbReference type="EMBL" id="EDR03744.1"/>
    </source>
</evidence>
<dbReference type="InterPro" id="IPR036047">
    <property type="entry name" value="F-box-like_dom_sf"/>
</dbReference>
<evidence type="ECO:0000313" key="3">
    <source>
        <dbReference type="Proteomes" id="UP000001194"/>
    </source>
</evidence>
<dbReference type="Pfam" id="PF00646">
    <property type="entry name" value="F-box"/>
    <property type="match status" value="1"/>
</dbReference>
<gene>
    <name evidence="2" type="ORF">LACBIDRAFT_306758</name>
</gene>
<proteinExistence type="predicted"/>
<name>B0DNM2_LACBS</name>
<dbReference type="InParanoid" id="B0DNM2"/>
<dbReference type="SMART" id="SM00256">
    <property type="entry name" value="FBOX"/>
    <property type="match status" value="1"/>
</dbReference>
<dbReference type="HOGENOM" id="CLU_111211_0_0_1"/>
<dbReference type="InterPro" id="IPR001810">
    <property type="entry name" value="F-box_dom"/>
</dbReference>
<evidence type="ECO:0000259" key="1">
    <source>
        <dbReference type="SMART" id="SM00256"/>
    </source>
</evidence>
<dbReference type="EMBL" id="DS547122">
    <property type="protein sequence ID" value="EDR03744.1"/>
    <property type="molecule type" value="Genomic_DNA"/>
</dbReference>
<dbReference type="KEGG" id="lbc:LACBIDRAFT_306758"/>
<sequence>MRSSALIMLEKPTEDGHDLRLPILSTDVLIQIQSFLDPKDILSLRKTSRVLYATSKIRIVWINALQRVCYTDGISLSTFHPIENLSPIELENAAFSPFRFVNRLDASITAGENIRPLTTRVLVPDLLPLTPTESMDIPFDCYSIFLVPGGRFMLADTADHGLCLWDLGIHPGSPINQSPLAVLHKASGELTRFTSPTPDAHGVYICIAGET</sequence>
<dbReference type="OrthoDB" id="2688364at2759"/>
<dbReference type="RefSeq" id="XP_001885597.1">
    <property type="nucleotide sequence ID" value="XM_001885562.1"/>
</dbReference>
<dbReference type="Proteomes" id="UP000001194">
    <property type="component" value="Unassembled WGS sequence"/>
</dbReference>